<dbReference type="Proteomes" id="UP000012174">
    <property type="component" value="Unassembled WGS sequence"/>
</dbReference>
<dbReference type="KEGG" id="ela:UCREL1_3676"/>
<evidence type="ECO:0000256" key="1">
    <source>
        <dbReference type="SAM" id="MobiDB-lite"/>
    </source>
</evidence>
<feature type="region of interest" description="Disordered" evidence="1">
    <location>
        <begin position="432"/>
        <end position="508"/>
    </location>
</feature>
<reference evidence="3" key="1">
    <citation type="journal article" date="2013" name="Genome Announc.">
        <title>Draft genome sequence of the grapevine dieback fungus Eutypa lata UCR-EL1.</title>
        <authorList>
            <person name="Blanco-Ulate B."/>
            <person name="Rolshausen P.E."/>
            <person name="Cantu D."/>
        </authorList>
    </citation>
    <scope>NUCLEOTIDE SEQUENCE [LARGE SCALE GENOMIC DNA]</scope>
    <source>
        <strain evidence="3">UCR-EL1</strain>
    </source>
</reference>
<evidence type="ECO:0000313" key="2">
    <source>
        <dbReference type="EMBL" id="EMR69301.1"/>
    </source>
</evidence>
<dbReference type="eggNOG" id="ENOG502R3N6">
    <property type="taxonomic scope" value="Eukaryota"/>
</dbReference>
<evidence type="ECO:0000313" key="3">
    <source>
        <dbReference type="Proteomes" id="UP000012174"/>
    </source>
</evidence>
<protein>
    <submittedName>
        <fullName evidence="2">Putative f-box domain-containing protein</fullName>
    </submittedName>
</protein>
<dbReference type="OMA" id="ITIPHIY"/>
<sequence length="540" mass="61082">MTEILSNKTREWETVKKKEGPLRLLDLPVDILRLIVKEVVYTNNLNSLAMTHSTLYNLAVPLIYARFDIVWPEMGLSSQDTKGVDALTYGLSTLCLGSKFAQMTRWLRANTDSHPLKLGDNQYAKYTRKFSIGNGPPGLIAEYMITKENGKMLSTLVALAVAKMTNLETFVWDMPTGVLSDIFMSLASLRMSDGLERVAIHSQVCTKAIDWTVLTSLTILDCTNNETLWKALKRQFQPIRLASGSSSCAQMQFHLALKYIHTDNTSESLISFIKDTLAPNTLEVLFLQDRRRNTPIPVPVAKIFKGAIKRHRISLKKLLLDSSSRRSRRTDGSRWKSWMLNSEIVSYITSGRMSNLRELAVALDYNDWRLYNVPQLRSLHISNISGHTSIDFALKEIAYQIVDIVTLRPEIQLCYVGVKHKCYEIMEARNSPVSGSSNLGPNGPIYGNGEHVANTMDEDDHFSETEGDEDTGDDADDDDNNANMSVDDDEFTEVSDDEDSEVELTSEGDEGEYFKARFRLREILFYDDKISIFKARHGRL</sequence>
<dbReference type="OrthoDB" id="3199516at2759"/>
<gene>
    <name evidence="2" type="ORF">UCREL1_3676</name>
</gene>
<proteinExistence type="predicted"/>
<accession>M7TH80</accession>
<keyword evidence="3" id="KW-1185">Reference proteome</keyword>
<name>M7TH80_EUTLA</name>
<organism evidence="2 3">
    <name type="scientific">Eutypa lata (strain UCR-EL1)</name>
    <name type="common">Grapevine dieback disease fungus</name>
    <name type="synonym">Eutypa armeniacae</name>
    <dbReference type="NCBI Taxonomy" id="1287681"/>
    <lineage>
        <taxon>Eukaryota</taxon>
        <taxon>Fungi</taxon>
        <taxon>Dikarya</taxon>
        <taxon>Ascomycota</taxon>
        <taxon>Pezizomycotina</taxon>
        <taxon>Sordariomycetes</taxon>
        <taxon>Xylariomycetidae</taxon>
        <taxon>Xylariales</taxon>
        <taxon>Diatrypaceae</taxon>
        <taxon>Eutypa</taxon>
    </lineage>
</organism>
<dbReference type="AlphaFoldDB" id="M7TH80"/>
<dbReference type="HOGENOM" id="CLU_504349_0_0_1"/>
<feature type="compositionally biased region" description="Acidic residues" evidence="1">
    <location>
        <begin position="456"/>
        <end position="508"/>
    </location>
</feature>
<dbReference type="EMBL" id="KB706105">
    <property type="protein sequence ID" value="EMR69301.1"/>
    <property type="molecule type" value="Genomic_DNA"/>
</dbReference>